<dbReference type="PANTHER" id="PTHR33375:SF1">
    <property type="entry name" value="CHROMOSOME-PARTITIONING PROTEIN PARB-RELATED"/>
    <property type="match status" value="1"/>
</dbReference>
<dbReference type="Gene3D" id="3.90.1530.30">
    <property type="match status" value="1"/>
</dbReference>
<dbReference type="GO" id="GO:0003677">
    <property type="term" value="F:DNA binding"/>
    <property type="evidence" value="ECO:0007669"/>
    <property type="project" value="UniProtKB-KW"/>
</dbReference>
<accession>A0A1J4U527</accession>
<dbReference type="InterPro" id="IPR057240">
    <property type="entry name" value="ParB_dimer_C"/>
</dbReference>
<dbReference type="GO" id="GO:0005694">
    <property type="term" value="C:chromosome"/>
    <property type="evidence" value="ECO:0007669"/>
    <property type="project" value="TreeGrafter"/>
</dbReference>
<dbReference type="SMART" id="SM00470">
    <property type="entry name" value="ParB"/>
    <property type="match status" value="1"/>
</dbReference>
<evidence type="ECO:0000313" key="5">
    <source>
        <dbReference type="EMBL" id="OIO19016.1"/>
    </source>
</evidence>
<dbReference type="FunFam" id="3.90.1530.30:FF:000001">
    <property type="entry name" value="Chromosome partitioning protein ParB"/>
    <property type="match status" value="1"/>
</dbReference>
<keyword evidence="2" id="KW-0159">Chromosome partition</keyword>
<dbReference type="InterPro" id="IPR036086">
    <property type="entry name" value="ParB/Sulfiredoxin_sf"/>
</dbReference>
<dbReference type="EMBL" id="MNVC01000029">
    <property type="protein sequence ID" value="OIO19016.1"/>
    <property type="molecule type" value="Genomic_DNA"/>
</dbReference>
<reference evidence="5 6" key="1">
    <citation type="journal article" date="2016" name="Environ. Microbiol.">
        <title>Genomic resolution of a cold subsurface aquifer community provides metabolic insights for novel microbes adapted to high CO concentrations.</title>
        <authorList>
            <person name="Probst A.J."/>
            <person name="Castelle C.J."/>
            <person name="Singh A."/>
            <person name="Brown C.T."/>
            <person name="Anantharaman K."/>
            <person name="Sharon I."/>
            <person name="Hug L.A."/>
            <person name="Burstein D."/>
            <person name="Emerson J.B."/>
            <person name="Thomas B.C."/>
            <person name="Banfield J.F."/>
        </authorList>
    </citation>
    <scope>NUCLEOTIDE SEQUENCE [LARGE SCALE GENOMIC DNA]</scope>
    <source>
        <strain evidence="5">CG1_02_32_51</strain>
    </source>
</reference>
<comment type="caution">
    <text evidence="5">The sequence shown here is derived from an EMBL/GenBank/DDBJ whole genome shotgun (WGS) entry which is preliminary data.</text>
</comment>
<gene>
    <name evidence="5" type="ORF">AUJ23_02645</name>
</gene>
<organism evidence="5 6">
    <name type="scientific">Candidatus Magasanikbacteria bacterium CG1_02_32_51</name>
    <dbReference type="NCBI Taxonomy" id="1805238"/>
    <lineage>
        <taxon>Bacteria</taxon>
        <taxon>Candidatus Magasanikiibacteriota</taxon>
    </lineage>
</organism>
<proteinExistence type="inferred from homology"/>
<dbReference type="Proteomes" id="UP000181941">
    <property type="component" value="Unassembled WGS sequence"/>
</dbReference>
<dbReference type="InterPro" id="IPR003115">
    <property type="entry name" value="ParB_N"/>
</dbReference>
<dbReference type="GO" id="GO:0045881">
    <property type="term" value="P:positive regulation of sporulation resulting in formation of a cellular spore"/>
    <property type="evidence" value="ECO:0007669"/>
    <property type="project" value="TreeGrafter"/>
</dbReference>
<dbReference type="InterPro" id="IPR041468">
    <property type="entry name" value="HTH_ParB/Spo0J"/>
</dbReference>
<dbReference type="Pfam" id="PF17762">
    <property type="entry name" value="HTH_ParB"/>
    <property type="match status" value="1"/>
</dbReference>
<dbReference type="Gene3D" id="1.10.10.2830">
    <property type="match status" value="1"/>
</dbReference>
<dbReference type="GO" id="GO:0007059">
    <property type="term" value="P:chromosome segregation"/>
    <property type="evidence" value="ECO:0007669"/>
    <property type="project" value="UniProtKB-KW"/>
</dbReference>
<dbReference type="SUPFAM" id="SSF110849">
    <property type="entry name" value="ParB/Sulfiredoxin"/>
    <property type="match status" value="1"/>
</dbReference>
<dbReference type="SUPFAM" id="SSF109709">
    <property type="entry name" value="KorB DNA-binding domain-like"/>
    <property type="match status" value="1"/>
</dbReference>
<dbReference type="PANTHER" id="PTHR33375">
    <property type="entry name" value="CHROMOSOME-PARTITIONING PROTEIN PARB-RELATED"/>
    <property type="match status" value="1"/>
</dbReference>
<dbReference type="STRING" id="1805238.AUJ23_02645"/>
<comment type="similarity">
    <text evidence="1">Belongs to the ParB family.</text>
</comment>
<evidence type="ECO:0000256" key="1">
    <source>
        <dbReference type="ARBA" id="ARBA00006295"/>
    </source>
</evidence>
<protein>
    <recommendedName>
        <fullName evidence="4">ParB-like N-terminal domain-containing protein</fullName>
    </recommendedName>
</protein>
<dbReference type="AlphaFoldDB" id="A0A1J4U527"/>
<evidence type="ECO:0000313" key="6">
    <source>
        <dbReference type="Proteomes" id="UP000181941"/>
    </source>
</evidence>
<dbReference type="Pfam" id="PF02195">
    <property type="entry name" value="ParB_N"/>
    <property type="match status" value="1"/>
</dbReference>
<dbReference type="Pfam" id="PF23552">
    <property type="entry name" value="ParB_C"/>
    <property type="match status" value="1"/>
</dbReference>
<keyword evidence="3" id="KW-0238">DNA-binding</keyword>
<evidence type="ECO:0000256" key="2">
    <source>
        <dbReference type="ARBA" id="ARBA00022829"/>
    </source>
</evidence>
<name>A0A1J4U527_9BACT</name>
<evidence type="ECO:0000259" key="4">
    <source>
        <dbReference type="SMART" id="SM00470"/>
    </source>
</evidence>
<sequence length="284" mass="31826">MALGKGLNSLIPQQKRVFNIIRKETGIVNGNDRVWQINISDVVPNPEQPRKEFNEEELQSLVLSIKKHGIMQPLIMTEKSEGGYELIAGERRLRAAGLAGLSTVPALIRTATQQEKLELALIENIQRHDLNPIEEAYAYSRLIEEFNLTQEQAAEQLGKSRPALANTIRLLNLPEIIQTALIKGDFSAGKARALLSLKTEKDQIEMFQSMMGQKMNVRDVENLVANKKNNRNNNYKDPNMAAQEKILEEKLGSKVTISGNTKKGKIIISFGSKEELKRLIGELS</sequence>
<dbReference type="NCBIfam" id="TIGR00180">
    <property type="entry name" value="parB_part"/>
    <property type="match status" value="1"/>
</dbReference>
<dbReference type="InterPro" id="IPR004437">
    <property type="entry name" value="ParB/RepB/Spo0J"/>
</dbReference>
<dbReference type="CDD" id="cd16393">
    <property type="entry name" value="SPO0J_N"/>
    <property type="match status" value="1"/>
</dbReference>
<feature type="domain" description="ParB-like N-terminal" evidence="4">
    <location>
        <begin position="35"/>
        <end position="125"/>
    </location>
</feature>
<evidence type="ECO:0000256" key="3">
    <source>
        <dbReference type="ARBA" id="ARBA00023125"/>
    </source>
</evidence>
<dbReference type="InterPro" id="IPR050336">
    <property type="entry name" value="Chromosome_partition/occlusion"/>
</dbReference>
<dbReference type="FunFam" id="1.10.10.2830:FF:000001">
    <property type="entry name" value="Chromosome partitioning protein ParB"/>
    <property type="match status" value="1"/>
</dbReference>